<dbReference type="EMBL" id="CP069103">
    <property type="protein sequence ID" value="QSS51331.1"/>
    <property type="molecule type" value="Genomic_DNA"/>
</dbReference>
<evidence type="ECO:0000256" key="4">
    <source>
        <dbReference type="ARBA" id="ARBA00022679"/>
    </source>
</evidence>
<evidence type="ECO:0000256" key="15">
    <source>
        <dbReference type="ARBA" id="ARBA00078622"/>
    </source>
</evidence>
<evidence type="ECO:0000313" key="17">
    <source>
        <dbReference type="EMBL" id="QSS51331.1"/>
    </source>
</evidence>
<evidence type="ECO:0000256" key="1">
    <source>
        <dbReference type="ARBA" id="ARBA00004123"/>
    </source>
</evidence>
<dbReference type="GO" id="GO:0120518">
    <property type="term" value="F:protein N-terminal-methionine acetyltransferase activity"/>
    <property type="evidence" value="ECO:0007669"/>
    <property type="project" value="UniProtKB-EC"/>
</dbReference>
<comment type="catalytic activity">
    <reaction evidence="8">
        <text>N-terminal L-methionyl-L-isoleucyl-[protein] + acetyl-CoA = N-terminal N(alpha)-acetyl-L-methionyl-L-isoleucyl-[protein] + CoA + H(+)</text>
        <dbReference type="Rhea" id="RHEA:50524"/>
        <dbReference type="Rhea" id="RHEA-COMP:12713"/>
        <dbReference type="Rhea" id="RHEA-COMP:12714"/>
        <dbReference type="ChEBI" id="CHEBI:15378"/>
        <dbReference type="ChEBI" id="CHEBI:57287"/>
        <dbReference type="ChEBI" id="CHEBI:57288"/>
        <dbReference type="ChEBI" id="CHEBI:133379"/>
        <dbReference type="ChEBI" id="CHEBI:133380"/>
        <dbReference type="EC" id="2.3.1.256"/>
    </reaction>
</comment>
<dbReference type="InterPro" id="IPR000182">
    <property type="entry name" value="GNAT_dom"/>
</dbReference>
<evidence type="ECO:0000259" key="16">
    <source>
        <dbReference type="PROSITE" id="PS51186"/>
    </source>
</evidence>
<evidence type="ECO:0000256" key="5">
    <source>
        <dbReference type="ARBA" id="ARBA00023242"/>
    </source>
</evidence>
<evidence type="ECO:0000256" key="12">
    <source>
        <dbReference type="ARBA" id="ARBA00052477"/>
    </source>
</evidence>
<dbReference type="PANTHER" id="PTHR45896:SF1">
    <property type="entry name" value="N-ALPHA-ACETYLTRANSFERASE 30"/>
    <property type="match status" value="1"/>
</dbReference>
<dbReference type="PROSITE" id="PS51186">
    <property type="entry name" value="GNAT"/>
    <property type="match status" value="1"/>
</dbReference>
<evidence type="ECO:0000256" key="9">
    <source>
        <dbReference type="ARBA" id="ARBA00051225"/>
    </source>
</evidence>
<evidence type="ECO:0000256" key="2">
    <source>
        <dbReference type="ARBA" id="ARBA00004496"/>
    </source>
</evidence>
<dbReference type="InterPro" id="IPR044542">
    <property type="entry name" value="NAA30-like"/>
</dbReference>
<comment type="similarity">
    <text evidence="7">Belongs to the acetyltransferase family. MAK3 subfamily.</text>
</comment>
<evidence type="ECO:0000256" key="11">
    <source>
        <dbReference type="ARBA" id="ARBA00052362"/>
    </source>
</evidence>
<gene>
    <name evidence="17" type="primary">MAK3</name>
    <name evidence="17" type="ORF">I7I53_06627</name>
</gene>
<dbReference type="Proteomes" id="UP000663419">
    <property type="component" value="Chromosome 2"/>
</dbReference>
<evidence type="ECO:0000256" key="3">
    <source>
        <dbReference type="ARBA" id="ARBA00022490"/>
    </source>
</evidence>
<dbReference type="SUPFAM" id="SSF55729">
    <property type="entry name" value="Acyl-CoA N-acyltransferases (Nat)"/>
    <property type="match status" value="1"/>
</dbReference>
<feature type="domain" description="N-acetyltransferase" evidence="16">
    <location>
        <begin position="12"/>
        <end position="162"/>
    </location>
</feature>
<dbReference type="InterPro" id="IPR016181">
    <property type="entry name" value="Acyl_CoA_acyltransferase"/>
</dbReference>
<dbReference type="AlphaFoldDB" id="A0A8A1LC57"/>
<dbReference type="GO" id="GO:0031417">
    <property type="term" value="C:NatC complex"/>
    <property type="evidence" value="ECO:0007669"/>
    <property type="project" value="TreeGrafter"/>
</dbReference>
<name>A0A8A1LC57_AJEC8</name>
<keyword evidence="6" id="KW-0012">Acyltransferase</keyword>
<dbReference type="CDD" id="cd04301">
    <property type="entry name" value="NAT_SF"/>
    <property type="match status" value="1"/>
</dbReference>
<evidence type="ECO:0000256" key="10">
    <source>
        <dbReference type="ARBA" id="ARBA00052207"/>
    </source>
</evidence>
<comment type="catalytic activity">
    <reaction evidence="11">
        <text>N-terminal L-methionyl-L-phenylalanyl-[protein] + acetyl-CoA = N-terminal N(alpha)-acetyl-L-methionyl-L-phenylalanyl-[protein] + CoA + H(+)</text>
        <dbReference type="Rhea" id="RHEA:50528"/>
        <dbReference type="Rhea" id="RHEA-COMP:12715"/>
        <dbReference type="Rhea" id="RHEA-COMP:12716"/>
        <dbReference type="ChEBI" id="CHEBI:15378"/>
        <dbReference type="ChEBI" id="CHEBI:57287"/>
        <dbReference type="ChEBI" id="CHEBI:57288"/>
        <dbReference type="ChEBI" id="CHEBI:133382"/>
        <dbReference type="ChEBI" id="CHEBI:133383"/>
        <dbReference type="EC" id="2.3.1.256"/>
    </reaction>
</comment>
<comment type="catalytic activity">
    <reaction evidence="9">
        <text>N-terminal L-methionyl-L-leucyl-[protein] + acetyl-CoA = N-terminal N(alpha)-acetyl-L-methionyl-L-leucyl-[protein] + CoA + H(+)</text>
        <dbReference type="Rhea" id="RHEA:50520"/>
        <dbReference type="Rhea" id="RHEA-COMP:12711"/>
        <dbReference type="Rhea" id="RHEA-COMP:12712"/>
        <dbReference type="ChEBI" id="CHEBI:15378"/>
        <dbReference type="ChEBI" id="CHEBI:57287"/>
        <dbReference type="ChEBI" id="CHEBI:57288"/>
        <dbReference type="ChEBI" id="CHEBI:133377"/>
        <dbReference type="ChEBI" id="CHEBI:133378"/>
        <dbReference type="EC" id="2.3.1.256"/>
    </reaction>
</comment>
<accession>A0A8A1LC57</accession>
<keyword evidence="3" id="KW-0963">Cytoplasm</keyword>
<comment type="catalytic activity">
    <reaction evidence="12">
        <text>N-terminal L-methionyl-L-tryptophyl-[protein] + acetyl-CoA = N-terminal N(alpha)-acetyl-L-methionyl-L-tryptophyl-[protein] + CoA + H(+)</text>
        <dbReference type="Rhea" id="RHEA:50560"/>
        <dbReference type="Rhea" id="RHEA-COMP:12724"/>
        <dbReference type="Rhea" id="RHEA-COMP:12725"/>
        <dbReference type="ChEBI" id="CHEBI:15378"/>
        <dbReference type="ChEBI" id="CHEBI:57287"/>
        <dbReference type="ChEBI" id="CHEBI:57288"/>
        <dbReference type="ChEBI" id="CHEBI:133386"/>
        <dbReference type="ChEBI" id="CHEBI:133387"/>
        <dbReference type="EC" id="2.3.1.256"/>
    </reaction>
</comment>
<evidence type="ECO:0000256" key="13">
    <source>
        <dbReference type="ARBA" id="ARBA00066994"/>
    </source>
</evidence>
<sequence length="196" mass="22267">MADDAASHLRYIQYESDKENEYVSAMRQLISKDLSEPYSIYVYRYFLYQWGDLCYMAMDGKDNLIGVVISKLEPHRGGPLRGYIAMLAVREEYRGQGIATTLVRMAIDAMIARDADEVVLETETSNTAAMKLYERLGFLRSKQLHRYYLNGNSAFRLVLYLKEGVGLIPTAVDPYGCNPDGLPTQERGEHPGHHVC</sequence>
<dbReference type="GO" id="GO:0005634">
    <property type="term" value="C:nucleus"/>
    <property type="evidence" value="ECO:0007669"/>
    <property type="project" value="UniProtKB-SubCell"/>
</dbReference>
<dbReference type="PANTHER" id="PTHR45896">
    <property type="entry name" value="N-ALPHA-ACETYLTRANSFERASE 30"/>
    <property type="match status" value="1"/>
</dbReference>
<comment type="catalytic activity">
    <reaction evidence="10">
        <text>N-terminal L-methionyl-L-tyrosyl-[protein] + acetyl-CoA = N-terminal N(alpha)-acetyl-L-methionyl-L-tyrosyl-[protein] + CoA + H(+)</text>
        <dbReference type="Rhea" id="RHEA:50532"/>
        <dbReference type="Rhea" id="RHEA-COMP:12717"/>
        <dbReference type="Rhea" id="RHEA-COMP:12718"/>
        <dbReference type="ChEBI" id="CHEBI:15378"/>
        <dbReference type="ChEBI" id="CHEBI:57287"/>
        <dbReference type="ChEBI" id="CHEBI:57288"/>
        <dbReference type="ChEBI" id="CHEBI:133384"/>
        <dbReference type="ChEBI" id="CHEBI:133385"/>
        <dbReference type="EC" id="2.3.1.256"/>
    </reaction>
</comment>
<dbReference type="VEuPathDB" id="FungiDB:I7I53_06627"/>
<keyword evidence="4 17" id="KW-0808">Transferase</keyword>
<dbReference type="EC" id="2.3.1.256" evidence="13"/>
<dbReference type="Pfam" id="PF00583">
    <property type="entry name" value="Acetyltransf_1"/>
    <property type="match status" value="1"/>
</dbReference>
<protein>
    <recommendedName>
        <fullName evidence="13">N-terminal methionine N(alpha)-acetyltransferase NatC</fullName>
        <ecNumber evidence="13">2.3.1.256</ecNumber>
    </recommendedName>
    <alternativeName>
        <fullName evidence="14">N-acetyltransferase MAK3 homolog</fullName>
    </alternativeName>
    <alternativeName>
        <fullName evidence="15">NatC catalytic subunit</fullName>
    </alternativeName>
</protein>
<dbReference type="FunFam" id="3.40.630.30:FF:000010">
    <property type="entry name" value="Putative N-alpha-acetyltransferase 30"/>
    <property type="match status" value="1"/>
</dbReference>
<evidence type="ECO:0000256" key="6">
    <source>
        <dbReference type="ARBA" id="ARBA00023315"/>
    </source>
</evidence>
<dbReference type="Gene3D" id="3.40.630.30">
    <property type="match status" value="1"/>
</dbReference>
<evidence type="ECO:0000256" key="8">
    <source>
        <dbReference type="ARBA" id="ARBA00050754"/>
    </source>
</evidence>
<keyword evidence="5" id="KW-0539">Nucleus</keyword>
<proteinExistence type="inferred from homology"/>
<evidence type="ECO:0000256" key="7">
    <source>
        <dbReference type="ARBA" id="ARBA00024025"/>
    </source>
</evidence>
<organism evidence="17 18">
    <name type="scientific">Ajellomyces capsulatus (strain H88)</name>
    <name type="common">Darling's disease fungus</name>
    <name type="synonym">Histoplasma capsulatum</name>
    <dbReference type="NCBI Taxonomy" id="544711"/>
    <lineage>
        <taxon>Eukaryota</taxon>
        <taxon>Fungi</taxon>
        <taxon>Dikarya</taxon>
        <taxon>Ascomycota</taxon>
        <taxon>Pezizomycotina</taxon>
        <taxon>Eurotiomycetes</taxon>
        <taxon>Eurotiomycetidae</taxon>
        <taxon>Onygenales</taxon>
        <taxon>Ajellomycetaceae</taxon>
        <taxon>Histoplasma</taxon>
    </lineage>
</organism>
<reference evidence="17" key="1">
    <citation type="submission" date="2021-01" db="EMBL/GenBank/DDBJ databases">
        <title>Chromosome-level genome assembly of a human fungal pathogen reveals clustering of transcriptionally co-regulated genes.</title>
        <authorList>
            <person name="Voorhies M."/>
            <person name="Cohen S."/>
            <person name="Shea T.P."/>
            <person name="Petrus S."/>
            <person name="Munoz J.F."/>
            <person name="Poplawski S."/>
            <person name="Goldman W.E."/>
            <person name="Michael T."/>
            <person name="Cuomo C.A."/>
            <person name="Sil A."/>
            <person name="Beyhan S."/>
        </authorList>
    </citation>
    <scope>NUCLEOTIDE SEQUENCE</scope>
    <source>
        <strain evidence="17">H88</strain>
    </source>
</reference>
<comment type="subcellular location">
    <subcellularLocation>
        <location evidence="2">Cytoplasm</location>
    </subcellularLocation>
    <subcellularLocation>
        <location evidence="1">Nucleus</location>
    </subcellularLocation>
</comment>
<evidence type="ECO:0000313" key="18">
    <source>
        <dbReference type="Proteomes" id="UP000663419"/>
    </source>
</evidence>
<evidence type="ECO:0000256" key="14">
    <source>
        <dbReference type="ARBA" id="ARBA00076746"/>
    </source>
</evidence>